<proteinExistence type="predicted"/>
<dbReference type="RefSeq" id="WP_153286740.1">
    <property type="nucleotide sequence ID" value="NZ_CP045643.1"/>
</dbReference>
<protein>
    <submittedName>
        <fullName evidence="1">Uncharacterized protein</fullName>
    </submittedName>
</protein>
<keyword evidence="2" id="KW-1185">Reference proteome</keyword>
<name>A0A5Q0L5P6_9ACTN</name>
<reference evidence="1 2" key="1">
    <citation type="submission" date="2019-10" db="EMBL/GenBank/DDBJ databases">
        <title>A novel species.</title>
        <authorList>
            <person name="Gao J."/>
        </authorList>
    </citation>
    <scope>NUCLEOTIDE SEQUENCE [LARGE SCALE GENOMIC DNA]</scope>
    <source>
        <strain evidence="1 2">QMT-28</strain>
    </source>
</reference>
<dbReference type="Proteomes" id="UP000326179">
    <property type="component" value="Chromosome"/>
</dbReference>
<gene>
    <name evidence="1" type="ORF">GFH48_03040</name>
</gene>
<organism evidence="1 2">
    <name type="scientific">Streptomyces fagopyri</name>
    <dbReference type="NCBI Taxonomy" id="2662397"/>
    <lineage>
        <taxon>Bacteria</taxon>
        <taxon>Bacillati</taxon>
        <taxon>Actinomycetota</taxon>
        <taxon>Actinomycetes</taxon>
        <taxon>Kitasatosporales</taxon>
        <taxon>Streptomycetaceae</taxon>
        <taxon>Streptomyces</taxon>
    </lineage>
</organism>
<dbReference type="KEGG" id="sfy:GFH48_03040"/>
<dbReference type="EMBL" id="CP045643">
    <property type="protein sequence ID" value="QFZ72370.1"/>
    <property type="molecule type" value="Genomic_DNA"/>
</dbReference>
<evidence type="ECO:0000313" key="2">
    <source>
        <dbReference type="Proteomes" id="UP000326179"/>
    </source>
</evidence>
<sequence length="72" mass="7745">MTERSVVVSALVKGEGRQVCVDGESMGAAFSLRGLAEIMRRAGWTDVDEIDVADSPVIEWHGGGPEVWSRQG</sequence>
<dbReference type="AlphaFoldDB" id="A0A5Q0L5P6"/>
<accession>A0A5Q0L5P6</accession>
<evidence type="ECO:0000313" key="1">
    <source>
        <dbReference type="EMBL" id="QFZ72370.1"/>
    </source>
</evidence>